<dbReference type="SUPFAM" id="SSF49764">
    <property type="entry name" value="HSP20-like chaperones"/>
    <property type="match status" value="1"/>
</dbReference>
<dbReference type="Pfam" id="PF00011">
    <property type="entry name" value="HSP20"/>
    <property type="match status" value="1"/>
</dbReference>
<feature type="domain" description="SHSP" evidence="3">
    <location>
        <begin position="35"/>
        <end position="148"/>
    </location>
</feature>
<dbReference type="PROSITE" id="PS01031">
    <property type="entry name" value="SHSP"/>
    <property type="match status" value="1"/>
</dbReference>
<protein>
    <submittedName>
        <fullName evidence="4">Hsp20/alpha crystallin family protein</fullName>
    </submittedName>
</protein>
<comment type="similarity">
    <text evidence="1 2">Belongs to the small heat shock protein (HSP20) family.</text>
</comment>
<reference evidence="4" key="1">
    <citation type="journal article" date="2020" name="mSystems">
        <title>Genome- and Community-Level Interaction Insights into Carbon Utilization and Element Cycling Functions of Hydrothermarchaeota in Hydrothermal Sediment.</title>
        <authorList>
            <person name="Zhou Z."/>
            <person name="Liu Y."/>
            <person name="Xu W."/>
            <person name="Pan J."/>
            <person name="Luo Z.H."/>
            <person name="Li M."/>
        </authorList>
    </citation>
    <scope>NUCLEOTIDE SEQUENCE [LARGE SCALE GENOMIC DNA]</scope>
    <source>
        <strain evidence="4">SpSt-349</strain>
    </source>
</reference>
<name>A0A831U9R3_GEOME</name>
<comment type="caution">
    <text evidence="4">The sequence shown here is derived from an EMBL/GenBank/DDBJ whole genome shotgun (WGS) entry which is preliminary data.</text>
</comment>
<gene>
    <name evidence="4" type="ORF">ENQ87_01590</name>
</gene>
<dbReference type="AlphaFoldDB" id="A0A831U9R3"/>
<dbReference type="EMBL" id="DSOV01000007">
    <property type="protein sequence ID" value="HEN41057.1"/>
    <property type="molecule type" value="Genomic_DNA"/>
</dbReference>
<dbReference type="InterPro" id="IPR008978">
    <property type="entry name" value="HSP20-like_chaperone"/>
</dbReference>
<organism evidence="4">
    <name type="scientific">Geobacter metallireducens</name>
    <dbReference type="NCBI Taxonomy" id="28232"/>
    <lineage>
        <taxon>Bacteria</taxon>
        <taxon>Pseudomonadati</taxon>
        <taxon>Thermodesulfobacteriota</taxon>
        <taxon>Desulfuromonadia</taxon>
        <taxon>Geobacterales</taxon>
        <taxon>Geobacteraceae</taxon>
        <taxon>Geobacter</taxon>
    </lineage>
</organism>
<sequence>MAVIPKEPLDWLSLLHLQIDEVFDYIARTGGGERWGECEYLPAIDIFETQDEFTVEFEIPGCDRSDLSLKLCCNTLILEGVKRDDTRDGVSYRCLERRFGRFCRTVEVPVTVDLGAVAAFFRQGVLVVTFPRLADRGKLIREIPIEQGDDNGRK</sequence>
<dbReference type="Gene3D" id="2.60.40.790">
    <property type="match status" value="1"/>
</dbReference>
<dbReference type="InterPro" id="IPR031107">
    <property type="entry name" value="Small_HSP"/>
</dbReference>
<dbReference type="InterPro" id="IPR002068">
    <property type="entry name" value="A-crystallin/Hsp20_dom"/>
</dbReference>
<dbReference type="PANTHER" id="PTHR11527">
    <property type="entry name" value="HEAT-SHOCK PROTEIN 20 FAMILY MEMBER"/>
    <property type="match status" value="1"/>
</dbReference>
<evidence type="ECO:0000256" key="1">
    <source>
        <dbReference type="PROSITE-ProRule" id="PRU00285"/>
    </source>
</evidence>
<evidence type="ECO:0000259" key="3">
    <source>
        <dbReference type="PROSITE" id="PS01031"/>
    </source>
</evidence>
<evidence type="ECO:0000256" key="2">
    <source>
        <dbReference type="RuleBase" id="RU003616"/>
    </source>
</evidence>
<evidence type="ECO:0000313" key="4">
    <source>
        <dbReference type="EMBL" id="HEN41057.1"/>
    </source>
</evidence>
<dbReference type="CDD" id="cd06464">
    <property type="entry name" value="ACD_sHsps-like"/>
    <property type="match status" value="1"/>
</dbReference>
<accession>A0A831U9R3</accession>
<proteinExistence type="inferred from homology"/>